<dbReference type="EMBL" id="MSZU01000087">
    <property type="protein sequence ID" value="OMP84778.1"/>
    <property type="molecule type" value="Genomic_DNA"/>
</dbReference>
<name>A0A1S8BBR0_9PEZI</name>
<evidence type="ECO:0000313" key="7">
    <source>
        <dbReference type="Proteomes" id="UP000190776"/>
    </source>
</evidence>
<keyword evidence="4" id="KW-0187">Copper transport</keyword>
<keyword evidence="1 4" id="KW-0812">Transmembrane</keyword>
<dbReference type="InterPro" id="IPR007274">
    <property type="entry name" value="Cop_transporter"/>
</dbReference>
<feature type="region of interest" description="Disordered" evidence="5">
    <location>
        <begin position="1"/>
        <end position="30"/>
    </location>
</feature>
<comment type="caution">
    <text evidence="6">The sequence shown here is derived from an EMBL/GenBank/DDBJ whole genome shotgun (WGS) entry which is preliminary data.</text>
</comment>
<evidence type="ECO:0000313" key="6">
    <source>
        <dbReference type="EMBL" id="OMP84778.1"/>
    </source>
</evidence>
<dbReference type="PANTHER" id="PTHR12483">
    <property type="entry name" value="SOLUTE CARRIER FAMILY 31 COPPER TRANSPORTERS"/>
    <property type="match status" value="1"/>
</dbReference>
<evidence type="ECO:0000256" key="2">
    <source>
        <dbReference type="ARBA" id="ARBA00022989"/>
    </source>
</evidence>
<keyword evidence="4" id="KW-0186">Copper</keyword>
<feature type="transmembrane region" description="Helical" evidence="4">
    <location>
        <begin position="154"/>
        <end position="172"/>
    </location>
</feature>
<dbReference type="OrthoDB" id="73901at2759"/>
<keyword evidence="2 4" id="KW-1133">Transmembrane helix</keyword>
<accession>A0A1S8BBR0</accession>
<dbReference type="GO" id="GO:0005375">
    <property type="term" value="F:copper ion transmembrane transporter activity"/>
    <property type="evidence" value="ECO:0007669"/>
    <property type="project" value="UniProtKB-UniRule"/>
</dbReference>
<evidence type="ECO:0000256" key="4">
    <source>
        <dbReference type="RuleBase" id="RU367022"/>
    </source>
</evidence>
<feature type="transmembrane region" description="Helical" evidence="4">
    <location>
        <begin position="58"/>
        <end position="79"/>
    </location>
</feature>
<dbReference type="PANTHER" id="PTHR12483:SF120">
    <property type="entry name" value="HIGH-AFFINITY COPPER TRANSPORTER CTRA2"/>
    <property type="match status" value="1"/>
</dbReference>
<dbReference type="Proteomes" id="UP000190776">
    <property type="component" value="Unassembled WGS sequence"/>
</dbReference>
<dbReference type="AlphaFoldDB" id="A0A1S8BBR0"/>
<keyword evidence="4" id="KW-0813">Transport</keyword>
<evidence type="ECO:0000256" key="3">
    <source>
        <dbReference type="ARBA" id="ARBA00023136"/>
    </source>
</evidence>
<comment type="similarity">
    <text evidence="4">Belongs to the copper transporter (Ctr) (TC 1.A.56) family. SLC31A subfamily.</text>
</comment>
<dbReference type="Pfam" id="PF04145">
    <property type="entry name" value="Ctr"/>
    <property type="match status" value="1"/>
</dbReference>
<evidence type="ECO:0000256" key="1">
    <source>
        <dbReference type="ARBA" id="ARBA00022692"/>
    </source>
</evidence>
<reference evidence="6 7" key="1">
    <citation type="submission" date="2017-01" db="EMBL/GenBank/DDBJ databases">
        <title>Draft genome sequence of Diplodia seriata F98.1, a fungal species involved in grapevine trunk diseases.</title>
        <authorList>
            <person name="Robert-Siegwald G."/>
            <person name="Vallet J."/>
            <person name="Abou-Mansour E."/>
            <person name="Xu J."/>
            <person name="Rey P."/>
            <person name="Bertsch C."/>
            <person name="Rego C."/>
            <person name="Larignon P."/>
            <person name="Fontaine F."/>
            <person name="Lebrun M.-H."/>
        </authorList>
    </citation>
    <scope>NUCLEOTIDE SEQUENCE [LARGE SCALE GENOMIC DNA]</scope>
    <source>
        <strain evidence="6 7">F98.1</strain>
    </source>
</reference>
<organism evidence="6 7">
    <name type="scientific">Diplodia seriata</name>
    <dbReference type="NCBI Taxonomy" id="420778"/>
    <lineage>
        <taxon>Eukaryota</taxon>
        <taxon>Fungi</taxon>
        <taxon>Dikarya</taxon>
        <taxon>Ascomycota</taxon>
        <taxon>Pezizomycotina</taxon>
        <taxon>Dothideomycetes</taxon>
        <taxon>Dothideomycetes incertae sedis</taxon>
        <taxon>Botryosphaeriales</taxon>
        <taxon>Botryosphaeriaceae</taxon>
        <taxon>Diplodia</taxon>
    </lineage>
</organism>
<evidence type="ECO:0000256" key="5">
    <source>
        <dbReference type="SAM" id="MobiDB-lite"/>
    </source>
</evidence>
<keyword evidence="3 4" id="KW-0472">Membrane</keyword>
<proteinExistence type="inferred from homology"/>
<dbReference type="STRING" id="420778.A0A1S8BBR0"/>
<sequence length="202" mass="21699">MQRRHDDGTVSMDLGSHSDHDASTSSSSSSSSSMAMAMVFNNAADTPLYTNAFTPSTVGQYAGICIFLIILAGVFRGLFAAKQKIEERWLAQALQRRYIVVADKQPAAERIEGDNDSRTAVLTANGVEERVSVAHRLGSSSVQPWRFGVDLPRAAMVTVIVGVGYMLMLAVMTMNVGYLLSVLGGTFLGELAFGRYSQAAGH</sequence>
<comment type="subcellular location">
    <subcellularLocation>
        <location evidence="4">Membrane</location>
        <topology evidence="4">Multi-pass membrane protein</topology>
    </subcellularLocation>
</comment>
<dbReference type="GO" id="GO:0005886">
    <property type="term" value="C:plasma membrane"/>
    <property type="evidence" value="ECO:0007669"/>
    <property type="project" value="TreeGrafter"/>
</dbReference>
<keyword evidence="4" id="KW-0406">Ion transport</keyword>
<gene>
    <name evidence="6" type="ORF">BK809_0001881</name>
</gene>
<protein>
    <recommendedName>
        <fullName evidence="4">Copper transport protein</fullName>
    </recommendedName>
</protein>